<dbReference type="PANTHER" id="PTHR14369">
    <property type="entry name" value="SURFEIT LOCUS PROTEIN 6"/>
    <property type="match status" value="1"/>
</dbReference>
<feature type="compositionally biased region" description="Basic residues" evidence="4">
    <location>
        <begin position="979"/>
        <end position="990"/>
    </location>
</feature>
<feature type="compositionally biased region" description="Low complexity" evidence="4">
    <location>
        <begin position="910"/>
        <end position="926"/>
    </location>
</feature>
<keyword evidence="3" id="KW-0539">Nucleus</keyword>
<feature type="region of interest" description="Disordered" evidence="4">
    <location>
        <begin position="955"/>
        <end position="1019"/>
    </location>
</feature>
<keyword evidence="8" id="KW-0503">Monooxygenase</keyword>
<feature type="compositionally biased region" description="Acidic residues" evidence="4">
    <location>
        <begin position="718"/>
        <end position="741"/>
    </location>
</feature>
<feature type="region of interest" description="Disordered" evidence="4">
    <location>
        <begin position="586"/>
        <end position="640"/>
    </location>
</feature>
<comment type="caution">
    <text evidence="8">The sequence shown here is derived from an EMBL/GenBank/DDBJ whole genome shotgun (WGS) entry which is preliminary data.</text>
</comment>
<dbReference type="InterPro" id="IPR019380">
    <property type="entry name" value="Casein_kinase_sb_PP28"/>
</dbReference>
<feature type="compositionally biased region" description="Basic and acidic residues" evidence="4">
    <location>
        <begin position="991"/>
        <end position="1006"/>
    </location>
</feature>
<dbReference type="AlphaFoldDB" id="A0AB34FNY4"/>
<feature type="domain" description="Ribosomal RNA-processing protein 14 N-terminal" evidence="7">
    <location>
        <begin position="642"/>
        <end position="692"/>
    </location>
</feature>
<dbReference type="Pfam" id="PF15459">
    <property type="entry name" value="RRP14"/>
    <property type="match status" value="1"/>
</dbReference>
<feature type="compositionally biased region" description="Basic and acidic residues" evidence="4">
    <location>
        <begin position="586"/>
        <end position="621"/>
    </location>
</feature>
<dbReference type="EMBL" id="JAQHRD010000005">
    <property type="protein sequence ID" value="KAJ6440907.1"/>
    <property type="molecule type" value="Genomic_DNA"/>
</dbReference>
<evidence type="ECO:0000256" key="3">
    <source>
        <dbReference type="ARBA" id="ARBA00023242"/>
    </source>
</evidence>
<feature type="compositionally biased region" description="Basic and acidic residues" evidence="4">
    <location>
        <begin position="544"/>
        <end position="553"/>
    </location>
</feature>
<sequence length="1189" mass="132842">MFDQTSGQVFKEWTLPRHAISPSGEGLDWSRRRPYPLFTPRGSRGPRSLLDTAINVIANNIGDITAEHLEGIPERLQWHIWRFLEARGVCLHAWKLFSKLLLRDEDERTLGLYRFRQHVCRPTEGLSCYTQPMTSLTTDFITHLVIAGGCEFSTNEMLCLAGVKNLGVLELIQPADEVCAVFSQVNDRLIRGWSEVEDPFPLLRILRIWGDHGITQKSLRLVSKFPALVMYDILGSREGWPSPGEQAHSQGWELAQPMSGVEDSLLRYLMLLAPIEDTRNVKLRELARSVDSDLISLCSDSLCVVKFVPNRQAPALLDYLTDAAKVGTLVWDPEAASRDSRSCHDVAFEPWAFWLYSFIGQLGQDRDLKSRGVRPDAQAVVGPFVLPSKPLACLFLGHSGKHYSRGLQPVDADGNQVSMWSADSQKRSDEEEDDSEEEEESEEEDSDEEAGPSKAQAAAAAAADANREDRKAQKKARKEAALAKQRARNVEVGDMPSSDDEDESDDDMPANPNHSKASRNMTKAPGDGVEEITEGVKEMNAPASRREREALAAAEAKEKYMRLHAAGKTDEAKADLARLKVIREQRAAEAARRQAEKEEKEEQEKARRAEIEAKEAKKREAAAGPKKSSKKNPASNVVVQDRLRDHAKAFDGLLSLIPAKMYYGEDNSDQWQRKKQTKQEAAAARRGKLDPDSELNRNAKEVMDERAKNKRKLREMEQEQEQQDEEDDVNHDDSFDAPEGVEVEKPGEGLRRKTEDSNKKQKLHDKDQEVAEPSEQAEKLSKKEQKKAAKKEKKAERKAEQKAKTADSLPTPAKEDAATSKDTNTTPGSSKKQKGKRSKAEATPSKPQLTAQQDDEMDVDEPAKPDTPTLSLETKMQDMQDDKEDSTSESAHQSPMFDMGELEGSVNGASAEPASTTTSISSTIPPSEKPKQIKIPADTTALKARLAAKIAALRAARKADGPDGKPIRTRQELIESRRVKQAQRKAHKKELRQQAKLEEDRKREEALASNSPGVMSPAVELDENGSFSFGRVAFGDGTQMSHDLSYVLNQGKKKGPSDPKTALLKVQNQKKRLQELDTEKRGEIAEKEAWLTARRRIEGEKIRDDEAMLKKAVKRKETAKKKSEKAWKERSRGVDQAQRERQKKREDNLQKRRDEKLMGKAGKKKGGAKKKKGGRPGFEGSLGVAGRRK</sequence>
<evidence type="ECO:0000256" key="4">
    <source>
        <dbReference type="SAM" id="MobiDB-lite"/>
    </source>
</evidence>
<feature type="compositionally biased region" description="Acidic residues" evidence="4">
    <location>
        <begin position="430"/>
        <end position="450"/>
    </location>
</feature>
<feature type="compositionally biased region" description="Basic and acidic residues" evidence="4">
    <location>
        <begin position="687"/>
        <end position="707"/>
    </location>
</feature>
<feature type="region of interest" description="Disordered" evidence="4">
    <location>
        <begin position="1113"/>
        <end position="1189"/>
    </location>
</feature>
<evidence type="ECO:0000313" key="9">
    <source>
        <dbReference type="Proteomes" id="UP001163105"/>
    </source>
</evidence>
<feature type="compositionally biased region" description="Basic residues" evidence="4">
    <location>
        <begin position="1161"/>
        <end position="1174"/>
    </location>
</feature>
<feature type="compositionally biased region" description="Low complexity" evidence="4">
    <location>
        <begin position="455"/>
        <end position="464"/>
    </location>
</feature>
<comment type="subcellular location">
    <subcellularLocation>
        <location evidence="1">Nucleus</location>
    </subcellularLocation>
</comment>
<proteinExistence type="inferred from homology"/>
<accession>A0AB34FNY4</accession>
<dbReference type="InterPro" id="IPR007019">
    <property type="entry name" value="SURF6"/>
</dbReference>
<feature type="compositionally biased region" description="Basic and acidic residues" evidence="4">
    <location>
        <begin position="742"/>
        <end position="769"/>
    </location>
</feature>
<dbReference type="InterPro" id="IPR029190">
    <property type="entry name" value="Rrp14/SURF6_C"/>
</dbReference>
<evidence type="ECO:0000256" key="2">
    <source>
        <dbReference type="ARBA" id="ARBA00005904"/>
    </source>
</evidence>
<dbReference type="GO" id="GO:0003723">
    <property type="term" value="F:RNA binding"/>
    <property type="evidence" value="ECO:0007669"/>
    <property type="project" value="TreeGrafter"/>
</dbReference>
<feature type="domain" description="Ribosomal RNA-processing protein 14/surfeit locus protein 6 C-terminal" evidence="5">
    <location>
        <begin position="971"/>
        <end position="1160"/>
    </location>
</feature>
<evidence type="ECO:0000259" key="5">
    <source>
        <dbReference type="Pfam" id="PF04935"/>
    </source>
</evidence>
<feature type="compositionally biased region" description="Basic and acidic residues" evidence="4">
    <location>
        <begin position="957"/>
        <end position="978"/>
    </location>
</feature>
<dbReference type="GO" id="GO:0003677">
    <property type="term" value="F:DNA binding"/>
    <property type="evidence" value="ECO:0007669"/>
    <property type="project" value="TreeGrafter"/>
</dbReference>
<evidence type="ECO:0000313" key="8">
    <source>
        <dbReference type="EMBL" id="KAJ6440907.1"/>
    </source>
</evidence>
<feature type="compositionally biased region" description="Low complexity" evidence="4">
    <location>
        <begin position="622"/>
        <end position="639"/>
    </location>
</feature>
<dbReference type="GO" id="GO:0005730">
    <property type="term" value="C:nucleolus"/>
    <property type="evidence" value="ECO:0007669"/>
    <property type="project" value="TreeGrafter"/>
</dbReference>
<feature type="region of interest" description="Disordered" evidence="4">
    <location>
        <begin position="419"/>
        <end position="553"/>
    </location>
</feature>
<keyword evidence="8" id="KW-0560">Oxidoreductase</keyword>
<evidence type="ECO:0000256" key="1">
    <source>
        <dbReference type="ARBA" id="ARBA00004123"/>
    </source>
</evidence>
<protein>
    <submittedName>
        <fullName evidence="8">FAD monooxygenase</fullName>
    </submittedName>
</protein>
<feature type="region of interest" description="Disordered" evidence="4">
    <location>
        <begin position="663"/>
        <end position="934"/>
    </location>
</feature>
<feature type="compositionally biased region" description="Polar residues" evidence="4">
    <location>
        <begin position="512"/>
        <end position="521"/>
    </location>
</feature>
<dbReference type="GO" id="GO:0042273">
    <property type="term" value="P:ribosomal large subunit biogenesis"/>
    <property type="evidence" value="ECO:0007669"/>
    <property type="project" value="TreeGrafter"/>
</dbReference>
<keyword evidence="9" id="KW-1185">Reference proteome</keyword>
<evidence type="ECO:0000259" key="7">
    <source>
        <dbReference type="Pfam" id="PF15459"/>
    </source>
</evidence>
<gene>
    <name evidence="8" type="ORF">O9K51_06699</name>
</gene>
<organism evidence="8 9">
    <name type="scientific">Purpureocillium lavendulum</name>
    <dbReference type="NCBI Taxonomy" id="1247861"/>
    <lineage>
        <taxon>Eukaryota</taxon>
        <taxon>Fungi</taxon>
        <taxon>Dikarya</taxon>
        <taxon>Ascomycota</taxon>
        <taxon>Pezizomycotina</taxon>
        <taxon>Sordariomycetes</taxon>
        <taxon>Hypocreomycetidae</taxon>
        <taxon>Hypocreales</taxon>
        <taxon>Ophiocordycipitaceae</taxon>
        <taxon>Purpureocillium</taxon>
    </lineage>
</organism>
<dbReference type="Pfam" id="PF04935">
    <property type="entry name" value="SURF6"/>
    <property type="match status" value="1"/>
</dbReference>
<feature type="compositionally biased region" description="Acidic residues" evidence="4">
    <location>
        <begin position="497"/>
        <end position="508"/>
    </location>
</feature>
<reference evidence="8" key="1">
    <citation type="submission" date="2023-01" db="EMBL/GenBank/DDBJ databases">
        <title>The growth and conidiation of Purpureocillium lavendulum are regulated by nitrogen source and histone H3K14 acetylation.</title>
        <authorList>
            <person name="Tang P."/>
            <person name="Han J."/>
            <person name="Zhang C."/>
            <person name="Tang P."/>
            <person name="Qi F."/>
            <person name="Zhang K."/>
            <person name="Liang L."/>
        </authorList>
    </citation>
    <scope>NUCLEOTIDE SEQUENCE</scope>
    <source>
        <strain evidence="8">YMF1.00683</strain>
    </source>
</reference>
<name>A0AB34FNY4_9HYPO</name>
<evidence type="ECO:0000259" key="6">
    <source>
        <dbReference type="Pfam" id="PF10252"/>
    </source>
</evidence>
<dbReference type="Proteomes" id="UP001163105">
    <property type="component" value="Unassembled WGS sequence"/>
</dbReference>
<feature type="compositionally biased region" description="Basic and acidic residues" evidence="4">
    <location>
        <begin position="776"/>
        <end position="805"/>
    </location>
</feature>
<dbReference type="InterPro" id="IPR029188">
    <property type="entry name" value="Rrp14_N"/>
</dbReference>
<comment type="similarity">
    <text evidence="2">Belongs to the SURF6 family.</text>
</comment>
<dbReference type="GO" id="GO:0042274">
    <property type="term" value="P:ribosomal small subunit biogenesis"/>
    <property type="evidence" value="ECO:0007669"/>
    <property type="project" value="TreeGrafter"/>
</dbReference>
<feature type="domain" description="Casein kinase substrate phosphoprotein PP28" evidence="6">
    <location>
        <begin position="511"/>
        <end position="599"/>
    </location>
</feature>
<dbReference type="PANTHER" id="PTHR14369:SF0">
    <property type="entry name" value="SURFEIT LOCUS PROTEIN 6"/>
    <property type="match status" value="1"/>
</dbReference>
<dbReference type="GO" id="GO:0004497">
    <property type="term" value="F:monooxygenase activity"/>
    <property type="evidence" value="ECO:0007669"/>
    <property type="project" value="UniProtKB-KW"/>
</dbReference>
<feature type="compositionally biased region" description="Basic and acidic residues" evidence="4">
    <location>
        <begin position="1120"/>
        <end position="1158"/>
    </location>
</feature>
<dbReference type="Pfam" id="PF10252">
    <property type="entry name" value="PP28"/>
    <property type="match status" value="1"/>
</dbReference>